<gene>
    <name evidence="5" type="ORF">MCOR_28693</name>
</gene>
<dbReference type="Pfam" id="PF04548">
    <property type="entry name" value="AIG1"/>
    <property type="match status" value="1"/>
</dbReference>
<reference evidence="5 6" key="1">
    <citation type="submission" date="2020-06" db="EMBL/GenBank/DDBJ databases">
        <authorList>
            <person name="Li R."/>
            <person name="Bekaert M."/>
        </authorList>
    </citation>
    <scope>NUCLEOTIDE SEQUENCE [LARGE SCALE GENOMIC DNA]</scope>
    <source>
        <strain evidence="6">wild</strain>
    </source>
</reference>
<evidence type="ECO:0000313" key="5">
    <source>
        <dbReference type="EMBL" id="CAC5393880.1"/>
    </source>
</evidence>
<dbReference type="AlphaFoldDB" id="A0A6J8CG59"/>
<keyword evidence="2" id="KW-0547">Nucleotide-binding</keyword>
<name>A0A6J8CG59_MYTCO</name>
<feature type="domain" description="AIG1-type G" evidence="4">
    <location>
        <begin position="1"/>
        <end position="192"/>
    </location>
</feature>
<dbReference type="OrthoDB" id="10061751at2759"/>
<evidence type="ECO:0000256" key="1">
    <source>
        <dbReference type="ARBA" id="ARBA00008535"/>
    </source>
</evidence>
<sequence length="224" mass="26080">MTGAGKSAVGNTLLGMDTFHSYPAEECVTLNCETSEAVLESGRKIKVADTPAFYADSNMLEVLNFFEFLAPGPHAILIIIRPCRISKRDVIILDEMQKIFRDDQLFYRFAILVFVRKNDIIGEYGCCVNIHEYIKDYTNKDILNLYEKCGQRAIAVANRQSWKGRNVEAIEIMKEIDKLDRVYFHEFFQKTVQVEELKKELKNELTKNMKKKKWFSFLNFHEIN</sequence>
<keyword evidence="3" id="KW-0342">GTP-binding</keyword>
<dbReference type="EMBL" id="CACVKT020005227">
    <property type="protein sequence ID" value="CAC5393880.1"/>
    <property type="molecule type" value="Genomic_DNA"/>
</dbReference>
<evidence type="ECO:0000256" key="2">
    <source>
        <dbReference type="ARBA" id="ARBA00022741"/>
    </source>
</evidence>
<dbReference type="PROSITE" id="PS51720">
    <property type="entry name" value="G_AIG1"/>
    <property type="match status" value="1"/>
</dbReference>
<dbReference type="Proteomes" id="UP000507470">
    <property type="component" value="Unassembled WGS sequence"/>
</dbReference>
<keyword evidence="6" id="KW-1185">Reference proteome</keyword>
<evidence type="ECO:0000259" key="4">
    <source>
        <dbReference type="PROSITE" id="PS51720"/>
    </source>
</evidence>
<dbReference type="SUPFAM" id="SSF52540">
    <property type="entry name" value="P-loop containing nucleoside triphosphate hydrolases"/>
    <property type="match status" value="1"/>
</dbReference>
<dbReference type="InterPro" id="IPR006703">
    <property type="entry name" value="G_AIG1"/>
</dbReference>
<dbReference type="Gene3D" id="3.40.50.300">
    <property type="entry name" value="P-loop containing nucleotide triphosphate hydrolases"/>
    <property type="match status" value="1"/>
</dbReference>
<dbReference type="InterPro" id="IPR027417">
    <property type="entry name" value="P-loop_NTPase"/>
</dbReference>
<dbReference type="PANTHER" id="PTHR10903">
    <property type="entry name" value="GTPASE, IMAP FAMILY MEMBER-RELATED"/>
    <property type="match status" value="1"/>
</dbReference>
<evidence type="ECO:0000256" key="3">
    <source>
        <dbReference type="ARBA" id="ARBA00023134"/>
    </source>
</evidence>
<comment type="similarity">
    <text evidence="1">Belongs to the TRAFAC class TrmE-Era-EngA-EngB-Septin-like GTPase superfamily. AIG1/Toc34/Toc159-like paraseptin GTPase family. IAN subfamily.</text>
</comment>
<accession>A0A6J8CG59</accession>
<dbReference type="InterPro" id="IPR045058">
    <property type="entry name" value="GIMA/IAN/Toc"/>
</dbReference>
<proteinExistence type="inferred from homology"/>
<protein>
    <recommendedName>
        <fullName evidence="4">AIG1-type G domain-containing protein</fullName>
    </recommendedName>
</protein>
<dbReference type="PANTHER" id="PTHR10903:SF184">
    <property type="entry name" value="GTP-BINDING PROTEIN A"/>
    <property type="match status" value="1"/>
</dbReference>
<dbReference type="GO" id="GO:0005525">
    <property type="term" value="F:GTP binding"/>
    <property type="evidence" value="ECO:0007669"/>
    <property type="project" value="UniProtKB-KW"/>
</dbReference>
<evidence type="ECO:0000313" key="6">
    <source>
        <dbReference type="Proteomes" id="UP000507470"/>
    </source>
</evidence>
<organism evidence="5 6">
    <name type="scientific">Mytilus coruscus</name>
    <name type="common">Sea mussel</name>
    <dbReference type="NCBI Taxonomy" id="42192"/>
    <lineage>
        <taxon>Eukaryota</taxon>
        <taxon>Metazoa</taxon>
        <taxon>Spiralia</taxon>
        <taxon>Lophotrochozoa</taxon>
        <taxon>Mollusca</taxon>
        <taxon>Bivalvia</taxon>
        <taxon>Autobranchia</taxon>
        <taxon>Pteriomorphia</taxon>
        <taxon>Mytilida</taxon>
        <taxon>Mytiloidea</taxon>
        <taxon>Mytilidae</taxon>
        <taxon>Mytilinae</taxon>
        <taxon>Mytilus</taxon>
    </lineage>
</organism>